<gene>
    <name evidence="3" type="ORF">B0I32_101713</name>
</gene>
<comment type="caution">
    <text evidence="3">The sequence shown here is derived from an EMBL/GenBank/DDBJ whole genome shotgun (WGS) entry which is preliminary data.</text>
</comment>
<keyword evidence="4" id="KW-1185">Reference proteome</keyword>
<dbReference type="EMBL" id="PVNG01000001">
    <property type="protein sequence ID" value="PRX70618.1"/>
    <property type="molecule type" value="Genomic_DNA"/>
</dbReference>
<evidence type="ECO:0000256" key="2">
    <source>
        <dbReference type="ARBA" id="ARBA00022898"/>
    </source>
</evidence>
<reference evidence="3 4" key="1">
    <citation type="submission" date="2018-03" db="EMBL/GenBank/DDBJ databases">
        <title>Genomic Encyclopedia of Type Strains, Phase III (KMG-III): the genomes of soil and plant-associated and newly described type strains.</title>
        <authorList>
            <person name="Whitman W."/>
        </authorList>
    </citation>
    <scope>NUCLEOTIDE SEQUENCE [LARGE SCALE GENOMIC DNA]</scope>
    <source>
        <strain evidence="3 4">CGMCC 4.7104</strain>
    </source>
</reference>
<dbReference type="PANTHER" id="PTHR32328:SF0">
    <property type="entry name" value="L-SERYL-TRNA(SEC) SELENIUM TRANSFERASE"/>
    <property type="match status" value="1"/>
</dbReference>
<name>A0A2T0NC93_9ACTN</name>
<keyword evidence="2" id="KW-0663">Pyridoxal phosphate</keyword>
<dbReference type="InterPro" id="IPR015424">
    <property type="entry name" value="PyrdxlP-dep_Trfase"/>
</dbReference>
<dbReference type="PANTHER" id="PTHR32328">
    <property type="entry name" value="L-SERYL-TRNA(SEC) SELENIUM TRANSFERASE"/>
    <property type="match status" value="1"/>
</dbReference>
<dbReference type="RefSeq" id="WP_106234768.1">
    <property type="nucleotide sequence ID" value="NZ_PVNG01000001.1"/>
</dbReference>
<dbReference type="InterPro" id="IPR015421">
    <property type="entry name" value="PyrdxlP-dep_Trfase_major"/>
</dbReference>
<dbReference type="SUPFAM" id="SSF53383">
    <property type="entry name" value="PLP-dependent transferases"/>
    <property type="match status" value="1"/>
</dbReference>
<protein>
    <submittedName>
        <fullName evidence="3">L-seryl-tRNA(Ser) seleniumtransferase</fullName>
    </submittedName>
</protein>
<dbReference type="AlphaFoldDB" id="A0A2T0NC93"/>
<accession>A0A2T0NC93</accession>
<dbReference type="Gene3D" id="3.40.640.10">
    <property type="entry name" value="Type I PLP-dependent aspartate aminotransferase-like (Major domain)"/>
    <property type="match status" value="1"/>
</dbReference>
<dbReference type="Proteomes" id="UP000238312">
    <property type="component" value="Unassembled WGS sequence"/>
</dbReference>
<organism evidence="3 4">
    <name type="scientific">Nonomuraea fuscirosea</name>
    <dbReference type="NCBI Taxonomy" id="1291556"/>
    <lineage>
        <taxon>Bacteria</taxon>
        <taxon>Bacillati</taxon>
        <taxon>Actinomycetota</taxon>
        <taxon>Actinomycetes</taxon>
        <taxon>Streptosporangiales</taxon>
        <taxon>Streptosporangiaceae</taxon>
        <taxon>Nonomuraea</taxon>
    </lineage>
</organism>
<proteinExistence type="predicted"/>
<dbReference type="GO" id="GO:0004125">
    <property type="term" value="F:L-seryl-tRNA(Sec) selenium transferase activity"/>
    <property type="evidence" value="ECO:0007669"/>
    <property type="project" value="TreeGrafter"/>
</dbReference>
<evidence type="ECO:0000313" key="3">
    <source>
        <dbReference type="EMBL" id="PRX70618.1"/>
    </source>
</evidence>
<evidence type="ECO:0000256" key="1">
    <source>
        <dbReference type="ARBA" id="ARBA00001933"/>
    </source>
</evidence>
<evidence type="ECO:0000313" key="4">
    <source>
        <dbReference type="Proteomes" id="UP000238312"/>
    </source>
</evidence>
<keyword evidence="3" id="KW-0808">Transferase</keyword>
<dbReference type="OrthoDB" id="9787096at2"/>
<sequence>MGLHDQYGLTPVVNARGTFTPLGVSRSTDQVAAATAEALSGFFVMEELKDLACRTIVEVLGGEAGTVVHCASAANTLAVAATMTGTSQARIAALPDAAGMPTTVLLPAGHAVDYGHPIVQDIRLAGATPLLAGSDAGCSVDELEEHLVRPDVACLLLVSSRLTRGQDVPLTEAVAAAHRRQVPVIIDGAGQDLRIDELLGTGADLVVVSAQKYLASPTAGLVIGRAGLVRAVRAQEKGIGRAMKPSKEAIFGVVAALRARREMDRPAWRREQDAKVARFTVRAGRLPGISAASVQDPAGLPFSRVRLGIDPARAGLTAAGLALALRNGSPQIWVMDHDQDQGDLTLELVPLTDAELDLILSRLAESLPGR</sequence>
<comment type="cofactor">
    <cofactor evidence="1">
        <name>pyridoxal 5'-phosphate</name>
        <dbReference type="ChEBI" id="CHEBI:597326"/>
    </cofactor>
</comment>